<dbReference type="AlphaFoldDB" id="A0A918RRX7"/>
<keyword evidence="6" id="KW-0441">Lipid A biosynthesis</keyword>
<evidence type="ECO:0000256" key="8">
    <source>
        <dbReference type="ARBA" id="ARBA00022679"/>
    </source>
</evidence>
<dbReference type="PANTHER" id="PTHR30372">
    <property type="entry name" value="LIPID-A-DISACCHARIDE SYNTHASE"/>
    <property type="match status" value="1"/>
</dbReference>
<proteinExistence type="inferred from homology"/>
<gene>
    <name evidence="11" type="primary">lpxB</name>
    <name evidence="11" type="ORF">GCM10007989_01170</name>
</gene>
<evidence type="ECO:0000256" key="2">
    <source>
        <dbReference type="ARBA" id="ARBA00007868"/>
    </source>
</evidence>
<comment type="catalytic activity">
    <reaction evidence="10">
        <text>a lipid X + a UDP-2-N,3-O-bis[(3R)-3-hydroxyacyl]-alpha-D-glucosamine = a lipid A disaccharide + UDP + H(+)</text>
        <dbReference type="Rhea" id="RHEA:67828"/>
        <dbReference type="ChEBI" id="CHEBI:15378"/>
        <dbReference type="ChEBI" id="CHEBI:58223"/>
        <dbReference type="ChEBI" id="CHEBI:137748"/>
        <dbReference type="ChEBI" id="CHEBI:176338"/>
        <dbReference type="ChEBI" id="CHEBI:176343"/>
        <dbReference type="EC" id="2.4.1.182"/>
    </reaction>
</comment>
<dbReference type="GO" id="GO:0009245">
    <property type="term" value="P:lipid A biosynthetic process"/>
    <property type="evidence" value="ECO:0007669"/>
    <property type="project" value="UniProtKB-KW"/>
</dbReference>
<evidence type="ECO:0000313" key="12">
    <source>
        <dbReference type="Proteomes" id="UP000646579"/>
    </source>
</evidence>
<keyword evidence="5" id="KW-0444">Lipid biosynthesis</keyword>
<dbReference type="GO" id="GO:0005543">
    <property type="term" value="F:phospholipid binding"/>
    <property type="evidence" value="ECO:0007669"/>
    <property type="project" value="TreeGrafter"/>
</dbReference>
<evidence type="ECO:0000256" key="6">
    <source>
        <dbReference type="ARBA" id="ARBA00022556"/>
    </source>
</evidence>
<dbReference type="RefSeq" id="WP_189422442.1">
    <property type="nucleotide sequence ID" value="NZ_BMZE01000001.1"/>
</dbReference>
<organism evidence="11 12">
    <name type="scientific">Devosia pacifica</name>
    <dbReference type="NCBI Taxonomy" id="1335967"/>
    <lineage>
        <taxon>Bacteria</taxon>
        <taxon>Pseudomonadati</taxon>
        <taxon>Pseudomonadota</taxon>
        <taxon>Alphaproteobacteria</taxon>
        <taxon>Hyphomicrobiales</taxon>
        <taxon>Devosiaceae</taxon>
        <taxon>Devosia</taxon>
    </lineage>
</organism>
<evidence type="ECO:0000256" key="1">
    <source>
        <dbReference type="ARBA" id="ARBA00002056"/>
    </source>
</evidence>
<dbReference type="SUPFAM" id="SSF53756">
    <property type="entry name" value="UDP-Glycosyltransferase/glycogen phosphorylase"/>
    <property type="match status" value="1"/>
</dbReference>
<evidence type="ECO:0000256" key="5">
    <source>
        <dbReference type="ARBA" id="ARBA00022516"/>
    </source>
</evidence>
<evidence type="ECO:0000256" key="10">
    <source>
        <dbReference type="ARBA" id="ARBA00048975"/>
    </source>
</evidence>
<comment type="similarity">
    <text evidence="2">Belongs to the LpxB family.</text>
</comment>
<dbReference type="Pfam" id="PF02684">
    <property type="entry name" value="LpxB"/>
    <property type="match status" value="1"/>
</dbReference>
<keyword evidence="8" id="KW-0808">Transferase</keyword>
<dbReference type="EC" id="2.4.1.182" evidence="3"/>
<keyword evidence="9" id="KW-0443">Lipid metabolism</keyword>
<reference evidence="11" key="2">
    <citation type="submission" date="2020-09" db="EMBL/GenBank/DDBJ databases">
        <authorList>
            <person name="Sun Q."/>
            <person name="Kim S."/>
        </authorList>
    </citation>
    <scope>NUCLEOTIDE SEQUENCE</scope>
    <source>
        <strain evidence="11">KCTC 32437</strain>
    </source>
</reference>
<dbReference type="InterPro" id="IPR003835">
    <property type="entry name" value="Glyco_trans_19"/>
</dbReference>
<name>A0A918RRX7_9HYPH</name>
<keyword evidence="7" id="KW-0328">Glycosyltransferase</keyword>
<dbReference type="Gene3D" id="3.40.50.2000">
    <property type="entry name" value="Glycogen Phosphorylase B"/>
    <property type="match status" value="1"/>
</dbReference>
<accession>A0A918RRX7</accession>
<comment type="caution">
    <text evidence="11">The sequence shown here is derived from an EMBL/GenBank/DDBJ whole genome shotgun (WGS) entry which is preliminary data.</text>
</comment>
<evidence type="ECO:0000256" key="3">
    <source>
        <dbReference type="ARBA" id="ARBA00012687"/>
    </source>
</evidence>
<dbReference type="PANTHER" id="PTHR30372:SF4">
    <property type="entry name" value="LIPID-A-DISACCHARIDE SYNTHASE, MITOCHONDRIAL-RELATED"/>
    <property type="match status" value="1"/>
</dbReference>
<dbReference type="GO" id="GO:0016020">
    <property type="term" value="C:membrane"/>
    <property type="evidence" value="ECO:0007669"/>
    <property type="project" value="GOC"/>
</dbReference>
<evidence type="ECO:0000256" key="4">
    <source>
        <dbReference type="ARBA" id="ARBA00020902"/>
    </source>
</evidence>
<evidence type="ECO:0000256" key="7">
    <source>
        <dbReference type="ARBA" id="ARBA00022676"/>
    </source>
</evidence>
<evidence type="ECO:0000256" key="9">
    <source>
        <dbReference type="ARBA" id="ARBA00023098"/>
    </source>
</evidence>
<dbReference type="GO" id="GO:0008915">
    <property type="term" value="F:lipid-A-disaccharide synthase activity"/>
    <property type="evidence" value="ECO:0007669"/>
    <property type="project" value="UniProtKB-EC"/>
</dbReference>
<sequence length="375" mass="40719">MTDPLRLFIVAGEASGDRLAADLVQGLKARMPVEVSGVGGEELAEQGLRPLFPMEDLAVMGLVDVLGRLPLLLWRVRQTARAIAEQKPDIAVLVDSQEFSRMVAKRLRSMGYTGKLILYVAPSVWARSPGRAARLAPLFDEVLAVLPFEPKVMRQLGGPHTSYVGHPSLKEVSGFTRSPAPQRIALLPGSRAGELRRHLPMFRAAVAEIAAYDPSMQFYIPTLARTRETVAAATADWPVSVERVSDRSQRAQLYAETRMALCAAGTATLEVALAGVPMVIVYVMDRPQAVVYRRLGRPTVGLPNILLGRNAAPELVLARPDARRVAKEAAALASDATALSAQAEAFKTLRQLMEDGVEGAERQDPAERVLAHVNR</sequence>
<reference evidence="11" key="1">
    <citation type="journal article" date="2014" name="Int. J. Syst. Evol. Microbiol.">
        <title>Complete genome sequence of Corynebacterium casei LMG S-19264T (=DSM 44701T), isolated from a smear-ripened cheese.</title>
        <authorList>
            <consortium name="US DOE Joint Genome Institute (JGI-PGF)"/>
            <person name="Walter F."/>
            <person name="Albersmeier A."/>
            <person name="Kalinowski J."/>
            <person name="Ruckert C."/>
        </authorList>
    </citation>
    <scope>NUCLEOTIDE SEQUENCE</scope>
    <source>
        <strain evidence="11">KCTC 32437</strain>
    </source>
</reference>
<protein>
    <recommendedName>
        <fullName evidence="4">Lipid-A-disaccharide synthase</fullName>
        <ecNumber evidence="3">2.4.1.182</ecNumber>
    </recommendedName>
</protein>
<keyword evidence="12" id="KW-1185">Reference proteome</keyword>
<dbReference type="Proteomes" id="UP000646579">
    <property type="component" value="Unassembled WGS sequence"/>
</dbReference>
<dbReference type="EMBL" id="BMZE01000001">
    <property type="protein sequence ID" value="GHA10716.1"/>
    <property type="molecule type" value="Genomic_DNA"/>
</dbReference>
<evidence type="ECO:0000313" key="11">
    <source>
        <dbReference type="EMBL" id="GHA10716.1"/>
    </source>
</evidence>
<comment type="function">
    <text evidence="1">Condensation of UDP-2,3-diacylglucosamine and 2,3-diacylglucosamine-1-phosphate to form lipid A disaccharide, a precursor of lipid A, a phosphorylated glycolipid that anchors the lipopolysaccharide to the outer membrane of the cell.</text>
</comment>